<sequence length="1014" mass="114402">MEEDEVNGEDVLLPGQMCYDELLTNEENSQSEEVQNIVLDDQIGMDDIYKGITNSKLPKKVDKLVENLGVGHSEEPSLASKTPEKSSLNKSEQEEIKEDIEEQKVEENLDQLDEIEQEEINENEEESQEELEDIEITQENLEDEEQEDLEDEEKLDNVEKDENLEDLQEEKQIDVDLNIQDDSHEYKIGSYKKVNMSEREEKKVEESKLKPFDYEDGVVVKTIDEVLHESMIPYTEHVVMDRALPRVEDGLKPVQRRILYSMLELGLTPDKQYRKSARIVGDCMGKYHPHGDSSVYDAMVRMSQDFSLRAPLVDGHGNFGSIDGDSAAAMRYTEAKLTPLAMELLRDLEKNTVHWSLNFDDTLKEPDMLPGRFPNLLVNGTSGIAVGVATNIPPHNLGEVINGVVAYIENNKITTAEMMKYIPAPDFPTGGIIIAGEELKNAYETGKGKIIVRAKVKLENSGDKQSLVITELPYQVNKSALLQKIAELKTDEKSIASYIGEIRDESDRNGMRAVLRIKKGGNPEKILEYLYKATQLEVSFGINMVAIASGKPKQLGLLDIISYYVEYQREVIVRRTKFDLDVAKDRAHIVEGLLIAIQNIDEVVRIIKKSATTTEAKQRLRDRFKLSEKQAQAILDMRLARLVNLEITKLEQELKELKELIEKLTAIYNSKRLQYSTVKTELIAIKNKFSNPRRSNITKAGAKEVKKVELKVEDEILSRDVLVAIAADNTLKSIPLKNYMMSTKDLTSTSNLSDVHLTELFTTTTNKALIFTNLGNVVKIDVSQIPESKWKGKGTQLKNICNKVLVDEYPVKVLEIPESLENKNLLFYTKQGLIKLSTYEDSVVNKLYYQGIKLKEDDELINVEVQNENSAVIMITKNAMALHFKLDDVPVQGRVSGGVKGINLDNGDSVIFAGQTEKTGAITVITDKGYGKKVPIGEYEQMARYRKGLRIIPLGETGKKLVFASFKKEPKSVAINKGTALELLKDKNIGYDSRTSKGKQVVKGKFENVFIYED</sequence>
<dbReference type="Gene3D" id="3.90.199.10">
    <property type="entry name" value="Topoisomerase II, domain 5"/>
    <property type="match status" value="1"/>
</dbReference>
<dbReference type="GO" id="GO:0005524">
    <property type="term" value="F:ATP binding"/>
    <property type="evidence" value="ECO:0007669"/>
    <property type="project" value="InterPro"/>
</dbReference>
<dbReference type="InterPro" id="IPR002205">
    <property type="entry name" value="Topo_IIA_dom_A"/>
</dbReference>
<comment type="caution">
    <text evidence="11">The sequence shown here is derived from an EMBL/GenBank/DDBJ whole genome shotgun (WGS) entry which is preliminary data.</text>
</comment>
<keyword evidence="4 7" id="KW-0799">Topoisomerase</keyword>
<dbReference type="Gene3D" id="1.10.268.10">
    <property type="entry name" value="Topoisomerase, domain 3"/>
    <property type="match status" value="1"/>
</dbReference>
<feature type="region of interest" description="Disordered" evidence="9">
    <location>
        <begin position="68"/>
        <end position="164"/>
    </location>
</feature>
<evidence type="ECO:0000256" key="9">
    <source>
        <dbReference type="SAM" id="MobiDB-lite"/>
    </source>
</evidence>
<proteinExistence type="inferred from homology"/>
<dbReference type="InterPro" id="IPR013758">
    <property type="entry name" value="Topo_IIA_A/C_ab"/>
</dbReference>
<comment type="catalytic activity">
    <reaction evidence="1 7">
        <text>ATP-dependent breakage, passage and rejoining of double-stranded DNA.</text>
        <dbReference type="EC" id="5.6.2.2"/>
    </reaction>
</comment>
<evidence type="ECO:0000256" key="7">
    <source>
        <dbReference type="PROSITE-ProRule" id="PRU01384"/>
    </source>
</evidence>
<evidence type="ECO:0000256" key="8">
    <source>
        <dbReference type="SAM" id="Coils"/>
    </source>
</evidence>
<feature type="compositionally biased region" description="Acidic residues" evidence="9">
    <location>
        <begin position="108"/>
        <end position="154"/>
    </location>
</feature>
<dbReference type="InterPro" id="IPR006691">
    <property type="entry name" value="GyrA/parC_rep"/>
</dbReference>
<dbReference type="EMBL" id="DVOJ01000014">
    <property type="protein sequence ID" value="HIV01707.1"/>
    <property type="molecule type" value="Genomic_DNA"/>
</dbReference>
<dbReference type="Pfam" id="PF00521">
    <property type="entry name" value="DNA_topoisoIV"/>
    <property type="match status" value="1"/>
</dbReference>
<dbReference type="FunFam" id="3.90.199.10:FF:000001">
    <property type="entry name" value="DNA gyrase subunit A"/>
    <property type="match status" value="1"/>
</dbReference>
<dbReference type="Gene3D" id="3.30.1360.40">
    <property type="match status" value="1"/>
</dbReference>
<dbReference type="Gene3D" id="2.120.10.90">
    <property type="entry name" value="DNA gyrase/topoisomerase IV, subunit A, C-terminal"/>
    <property type="match status" value="1"/>
</dbReference>
<feature type="coiled-coil region" evidence="8">
    <location>
        <begin position="640"/>
        <end position="674"/>
    </location>
</feature>
<evidence type="ECO:0000256" key="1">
    <source>
        <dbReference type="ARBA" id="ARBA00000185"/>
    </source>
</evidence>
<dbReference type="Proteomes" id="UP000886861">
    <property type="component" value="Unassembled WGS sequence"/>
</dbReference>
<dbReference type="GO" id="GO:0003677">
    <property type="term" value="F:DNA binding"/>
    <property type="evidence" value="ECO:0007669"/>
    <property type="project" value="UniProtKB-UniRule"/>
</dbReference>
<keyword evidence="5 7" id="KW-0238">DNA-binding</keyword>
<protein>
    <recommendedName>
        <fullName evidence="3">DNA topoisomerase (ATP-hydrolyzing)</fullName>
        <ecNumber evidence="3">5.6.2.2</ecNumber>
    </recommendedName>
</protein>
<gene>
    <name evidence="11" type="ORF">IAA62_04060</name>
</gene>
<dbReference type="GO" id="GO:0006265">
    <property type="term" value="P:DNA topological change"/>
    <property type="evidence" value="ECO:0007669"/>
    <property type="project" value="UniProtKB-UniRule"/>
</dbReference>
<evidence type="ECO:0000256" key="3">
    <source>
        <dbReference type="ARBA" id="ARBA00012895"/>
    </source>
</evidence>
<dbReference type="PANTHER" id="PTHR43493">
    <property type="entry name" value="DNA GYRASE/TOPOISOMERASE SUBUNIT A"/>
    <property type="match status" value="1"/>
</dbReference>
<dbReference type="InterPro" id="IPR035516">
    <property type="entry name" value="Gyrase/topoIV_suA_C"/>
</dbReference>
<accession>A0A9D1SZ85</accession>
<feature type="domain" description="Topo IIA-type catalytic" evidence="10">
    <location>
        <begin position="244"/>
        <end position="710"/>
    </location>
</feature>
<dbReference type="GO" id="GO:0005737">
    <property type="term" value="C:cytoplasm"/>
    <property type="evidence" value="ECO:0007669"/>
    <property type="project" value="TreeGrafter"/>
</dbReference>
<evidence type="ECO:0000313" key="12">
    <source>
        <dbReference type="Proteomes" id="UP000886861"/>
    </source>
</evidence>
<evidence type="ECO:0000256" key="4">
    <source>
        <dbReference type="ARBA" id="ARBA00023029"/>
    </source>
</evidence>
<reference evidence="11" key="1">
    <citation type="submission" date="2020-10" db="EMBL/GenBank/DDBJ databases">
        <authorList>
            <person name="Gilroy R."/>
        </authorList>
    </citation>
    <scope>NUCLEOTIDE SEQUENCE</scope>
    <source>
        <strain evidence="11">CHK186-9395</strain>
    </source>
</reference>
<dbReference type="AlphaFoldDB" id="A0A9D1SZ85"/>
<reference evidence="11" key="2">
    <citation type="journal article" date="2021" name="PeerJ">
        <title>Extensive microbial diversity within the chicken gut microbiome revealed by metagenomics and culture.</title>
        <authorList>
            <person name="Gilroy R."/>
            <person name="Ravi A."/>
            <person name="Getino M."/>
            <person name="Pursley I."/>
            <person name="Horton D.L."/>
            <person name="Alikhan N.F."/>
            <person name="Baker D."/>
            <person name="Gharbi K."/>
            <person name="Hall N."/>
            <person name="Watson M."/>
            <person name="Adriaenssens E.M."/>
            <person name="Foster-Nyarko E."/>
            <person name="Jarju S."/>
            <person name="Secka A."/>
            <person name="Antonio M."/>
            <person name="Oren A."/>
            <person name="Chaudhuri R.R."/>
            <person name="La Ragione R."/>
            <person name="Hildebrand F."/>
            <person name="Pallen M.J."/>
        </authorList>
    </citation>
    <scope>NUCLEOTIDE SEQUENCE</scope>
    <source>
        <strain evidence="11">CHK186-9395</strain>
    </source>
</reference>
<dbReference type="GO" id="GO:0034335">
    <property type="term" value="F:DNA negative supercoiling activity"/>
    <property type="evidence" value="ECO:0007669"/>
    <property type="project" value="UniProtKB-ARBA"/>
</dbReference>
<dbReference type="FunFam" id="3.30.1360.40:FF:000002">
    <property type="entry name" value="DNA gyrase subunit A"/>
    <property type="match status" value="1"/>
</dbReference>
<evidence type="ECO:0000256" key="6">
    <source>
        <dbReference type="ARBA" id="ARBA00023235"/>
    </source>
</evidence>
<dbReference type="InterPro" id="IPR050220">
    <property type="entry name" value="Type_II_DNA_Topoisomerases"/>
</dbReference>
<dbReference type="SUPFAM" id="SSF56719">
    <property type="entry name" value="Type II DNA topoisomerase"/>
    <property type="match status" value="1"/>
</dbReference>
<dbReference type="PANTHER" id="PTHR43493:SF5">
    <property type="entry name" value="DNA GYRASE SUBUNIT A, CHLOROPLASTIC_MITOCHONDRIAL"/>
    <property type="match status" value="1"/>
</dbReference>
<feature type="active site" description="O-(5'-phospho-DNA)-tyrosine intermediate" evidence="7">
    <location>
        <position position="332"/>
    </location>
</feature>
<dbReference type="SMART" id="SM00434">
    <property type="entry name" value="TOP4c"/>
    <property type="match status" value="1"/>
</dbReference>
<dbReference type="InterPro" id="IPR013757">
    <property type="entry name" value="Topo_IIA_A_a_sf"/>
</dbReference>
<evidence type="ECO:0000313" key="11">
    <source>
        <dbReference type="EMBL" id="HIV01707.1"/>
    </source>
</evidence>
<dbReference type="SUPFAM" id="SSF101904">
    <property type="entry name" value="GyrA/ParC C-terminal domain-like"/>
    <property type="match status" value="1"/>
</dbReference>
<evidence type="ECO:0000256" key="2">
    <source>
        <dbReference type="ARBA" id="ARBA00008263"/>
    </source>
</evidence>
<comment type="similarity">
    <text evidence="2">Belongs to the type II topoisomerase GyrA/ParC subunit family.</text>
</comment>
<dbReference type="CDD" id="cd00187">
    <property type="entry name" value="TOP4c"/>
    <property type="match status" value="1"/>
</dbReference>
<keyword evidence="6 7" id="KW-0413">Isomerase</keyword>
<keyword evidence="8" id="KW-0175">Coiled coil</keyword>
<evidence type="ECO:0000256" key="5">
    <source>
        <dbReference type="ARBA" id="ARBA00023125"/>
    </source>
</evidence>
<organism evidence="11 12">
    <name type="scientific">Candidatus Caccopulliclostridium gallistercoris</name>
    <dbReference type="NCBI Taxonomy" id="2840719"/>
    <lineage>
        <taxon>Bacteria</taxon>
        <taxon>Bacillati</taxon>
        <taxon>Bacillota</taxon>
        <taxon>Clostridia</taxon>
        <taxon>Candidatus Caccopulliclostridium</taxon>
    </lineage>
</organism>
<dbReference type="Pfam" id="PF03989">
    <property type="entry name" value="DNA_gyraseA_C"/>
    <property type="match status" value="4"/>
</dbReference>
<dbReference type="PROSITE" id="PS52040">
    <property type="entry name" value="TOPO_IIA"/>
    <property type="match status" value="1"/>
</dbReference>
<dbReference type="GO" id="GO:0009330">
    <property type="term" value="C:DNA topoisomerase type II (double strand cut, ATP-hydrolyzing) complex"/>
    <property type="evidence" value="ECO:0007669"/>
    <property type="project" value="TreeGrafter"/>
</dbReference>
<dbReference type="InterPro" id="IPR013760">
    <property type="entry name" value="Topo_IIA-like_dom_sf"/>
</dbReference>
<dbReference type="EC" id="5.6.2.2" evidence="3"/>
<evidence type="ECO:0000259" key="10">
    <source>
        <dbReference type="PROSITE" id="PS52040"/>
    </source>
</evidence>
<dbReference type="NCBIfam" id="NF004044">
    <property type="entry name" value="PRK05561.1"/>
    <property type="match status" value="1"/>
</dbReference>
<name>A0A9D1SZ85_9FIRM</name>
<dbReference type="FunFam" id="1.10.268.10:FF:000001">
    <property type="entry name" value="DNA gyrase subunit A"/>
    <property type="match status" value="1"/>
</dbReference>